<protein>
    <submittedName>
        <fullName evidence="2">Uncharacterized protein</fullName>
    </submittedName>
</protein>
<comment type="caution">
    <text evidence="2">The sequence shown here is derived from an EMBL/GenBank/DDBJ whole genome shotgun (WGS) entry which is preliminary data.</text>
</comment>
<keyword evidence="3" id="KW-1185">Reference proteome</keyword>
<dbReference type="Proteomes" id="UP000011546">
    <property type="component" value="Unassembled WGS sequence"/>
</dbReference>
<organism evidence="2 3">
    <name type="scientific">Halorubrum kocurii JCM 14978</name>
    <dbReference type="NCBI Taxonomy" id="1230456"/>
    <lineage>
        <taxon>Archaea</taxon>
        <taxon>Methanobacteriati</taxon>
        <taxon>Methanobacteriota</taxon>
        <taxon>Stenosarchaea group</taxon>
        <taxon>Halobacteria</taxon>
        <taxon>Halobacteriales</taxon>
        <taxon>Haloferacaceae</taxon>
        <taxon>Halorubrum</taxon>
    </lineage>
</organism>
<reference evidence="2 3" key="1">
    <citation type="journal article" date="2014" name="PLoS Genet.">
        <title>Phylogenetically driven sequencing of extremely halophilic archaea reveals strategies for static and dynamic osmo-response.</title>
        <authorList>
            <person name="Becker E.A."/>
            <person name="Seitzer P.M."/>
            <person name="Tritt A."/>
            <person name="Larsen D."/>
            <person name="Krusor M."/>
            <person name="Yao A.I."/>
            <person name="Wu D."/>
            <person name="Madern D."/>
            <person name="Eisen J.A."/>
            <person name="Darling A.E."/>
            <person name="Facciotti M.T."/>
        </authorList>
    </citation>
    <scope>NUCLEOTIDE SEQUENCE [LARGE SCALE GENOMIC DNA]</scope>
    <source>
        <strain evidence="2 3">JCM 14978</strain>
    </source>
</reference>
<feature type="compositionally biased region" description="Basic and acidic residues" evidence="1">
    <location>
        <begin position="15"/>
        <end position="41"/>
    </location>
</feature>
<proteinExistence type="predicted"/>
<dbReference type="AlphaFoldDB" id="M0PD47"/>
<evidence type="ECO:0000313" key="2">
    <source>
        <dbReference type="EMBL" id="EMA68042.1"/>
    </source>
</evidence>
<dbReference type="PATRIC" id="fig|1230456.3.peg.488"/>
<accession>M0PD47</accession>
<dbReference type="STRING" id="1230456.C468_02564"/>
<name>M0PD47_9EURY</name>
<evidence type="ECO:0000256" key="1">
    <source>
        <dbReference type="SAM" id="MobiDB-lite"/>
    </source>
</evidence>
<feature type="region of interest" description="Disordered" evidence="1">
    <location>
        <begin position="1"/>
        <end position="53"/>
    </location>
</feature>
<gene>
    <name evidence="2" type="ORF">C468_02564</name>
</gene>
<evidence type="ECO:0000313" key="3">
    <source>
        <dbReference type="Proteomes" id="UP000011546"/>
    </source>
</evidence>
<dbReference type="RefSeq" id="WP_008847276.1">
    <property type="nucleotide sequence ID" value="NZ_AOJH01000021.1"/>
</dbReference>
<dbReference type="EMBL" id="AOJH01000021">
    <property type="protein sequence ID" value="EMA68042.1"/>
    <property type="molecule type" value="Genomic_DNA"/>
</dbReference>
<sequence>MSDEIPAPQTADGPSDDRLRDGVDPPEETERDRSERDRSETDDCDDDCDEECGREPTEYRLERLRLVRTVVTLAVVVARLIRSL</sequence>